<evidence type="ECO:0000313" key="4">
    <source>
        <dbReference type="Proteomes" id="UP001549047"/>
    </source>
</evidence>
<dbReference type="EMBL" id="JBEPMB010000007">
    <property type="protein sequence ID" value="MET3615390.1"/>
    <property type="molecule type" value="Genomic_DNA"/>
</dbReference>
<evidence type="ECO:0000259" key="2">
    <source>
        <dbReference type="Pfam" id="PF08327"/>
    </source>
</evidence>
<protein>
    <submittedName>
        <fullName evidence="3">Uncharacterized protein YndB with AHSA1/START domain</fullName>
    </submittedName>
</protein>
<comment type="similarity">
    <text evidence="1">Belongs to the AHA1 family.</text>
</comment>
<dbReference type="InterPro" id="IPR023393">
    <property type="entry name" value="START-like_dom_sf"/>
</dbReference>
<reference evidence="3 4" key="1">
    <citation type="submission" date="2024-06" db="EMBL/GenBank/DDBJ databases">
        <title>Genomic Encyclopedia of Type Strains, Phase IV (KMG-IV): sequencing the most valuable type-strain genomes for metagenomic binning, comparative biology and taxonomic classification.</title>
        <authorList>
            <person name="Goeker M."/>
        </authorList>
    </citation>
    <scope>NUCLEOTIDE SEQUENCE [LARGE SCALE GENOMIC DNA]</scope>
    <source>
        <strain evidence="3 4">DSM 29780</strain>
    </source>
</reference>
<dbReference type="CDD" id="cd07814">
    <property type="entry name" value="SRPBCC_CalC_Aha1-like"/>
    <property type="match status" value="1"/>
</dbReference>
<evidence type="ECO:0000313" key="3">
    <source>
        <dbReference type="EMBL" id="MET3615390.1"/>
    </source>
</evidence>
<dbReference type="SUPFAM" id="SSF55961">
    <property type="entry name" value="Bet v1-like"/>
    <property type="match status" value="1"/>
</dbReference>
<accession>A0ABV2J3Q3</accession>
<dbReference type="Pfam" id="PF08327">
    <property type="entry name" value="AHSA1"/>
    <property type="match status" value="1"/>
</dbReference>
<dbReference type="Gene3D" id="3.30.530.20">
    <property type="match status" value="1"/>
</dbReference>
<proteinExistence type="inferred from homology"/>
<dbReference type="InterPro" id="IPR013538">
    <property type="entry name" value="ASHA1/2-like_C"/>
</dbReference>
<organism evidence="3 4">
    <name type="scientific">Rhizobium aquaticum</name>
    <dbReference type="NCBI Taxonomy" id="1549636"/>
    <lineage>
        <taxon>Bacteria</taxon>
        <taxon>Pseudomonadati</taxon>
        <taxon>Pseudomonadota</taxon>
        <taxon>Alphaproteobacteria</taxon>
        <taxon>Hyphomicrobiales</taxon>
        <taxon>Rhizobiaceae</taxon>
        <taxon>Rhizobium/Agrobacterium group</taxon>
        <taxon>Rhizobium</taxon>
    </lineage>
</organism>
<keyword evidence="4" id="KW-1185">Reference proteome</keyword>
<evidence type="ECO:0000256" key="1">
    <source>
        <dbReference type="ARBA" id="ARBA00006817"/>
    </source>
</evidence>
<name>A0ABV2J3Q3_9HYPH</name>
<comment type="caution">
    <text evidence="3">The sequence shown here is derived from an EMBL/GenBank/DDBJ whole genome shotgun (WGS) entry which is preliminary data.</text>
</comment>
<gene>
    <name evidence="3" type="ORF">ABID16_003734</name>
</gene>
<dbReference type="Proteomes" id="UP001549047">
    <property type="component" value="Unassembled WGS sequence"/>
</dbReference>
<feature type="domain" description="Activator of Hsp90 ATPase homologue 1/2-like C-terminal" evidence="2">
    <location>
        <begin position="13"/>
        <end position="139"/>
    </location>
</feature>
<dbReference type="RefSeq" id="WP_354557868.1">
    <property type="nucleotide sequence ID" value="NZ_JBEPMB010000007.1"/>
</dbReference>
<sequence>MTELSLSLTRIVNARPEKVFDAWLTPAMLKRFMVPCEGGGVPVAESDARVGGHFKIVMFNGEKNIEHTGTYLEIDPHSRIAFTWQSVFSLDDSTVTLDFRPSGTDKTELTLTQVKFASESARDGHLKGWTLIVDQLAAMDEDVLLPG</sequence>